<proteinExistence type="predicted"/>
<dbReference type="AlphaFoldDB" id="A0A6H1ZKH5"/>
<dbReference type="EMBL" id="MT144065">
    <property type="protein sequence ID" value="QJA47959.1"/>
    <property type="molecule type" value="Genomic_DNA"/>
</dbReference>
<name>A0A6H1ZKH5_9ZZZZ</name>
<evidence type="ECO:0000313" key="1">
    <source>
        <dbReference type="EMBL" id="QJA47959.1"/>
    </source>
</evidence>
<protein>
    <submittedName>
        <fullName evidence="1">Uncharacterized protein</fullName>
    </submittedName>
</protein>
<gene>
    <name evidence="1" type="ORF">TM448A00780_0010</name>
</gene>
<sequence>MAEITEDTIKKKRQEFIDDIKTTLDELQNKPKTNFASKIREALRMARGR</sequence>
<accession>A0A6H1ZKH5</accession>
<reference evidence="1" key="1">
    <citation type="submission" date="2020-03" db="EMBL/GenBank/DDBJ databases">
        <title>The deep terrestrial virosphere.</title>
        <authorList>
            <person name="Holmfeldt K."/>
            <person name="Nilsson E."/>
            <person name="Simone D."/>
            <person name="Lopez-Fernandez M."/>
            <person name="Wu X."/>
            <person name="de Brujin I."/>
            <person name="Lundin D."/>
            <person name="Andersson A."/>
            <person name="Bertilsson S."/>
            <person name="Dopson M."/>
        </authorList>
    </citation>
    <scope>NUCLEOTIDE SEQUENCE</scope>
    <source>
        <strain evidence="1">TM448A00780</strain>
    </source>
</reference>
<organism evidence="1">
    <name type="scientific">viral metagenome</name>
    <dbReference type="NCBI Taxonomy" id="1070528"/>
    <lineage>
        <taxon>unclassified sequences</taxon>
        <taxon>metagenomes</taxon>
        <taxon>organismal metagenomes</taxon>
    </lineage>
</organism>